<evidence type="ECO:0000313" key="7">
    <source>
        <dbReference type="Proteomes" id="UP000274920"/>
    </source>
</evidence>
<dbReference type="SMART" id="SM00342">
    <property type="entry name" value="HTH_ARAC"/>
    <property type="match status" value="1"/>
</dbReference>
<feature type="compositionally biased region" description="Basic and acidic residues" evidence="4">
    <location>
        <begin position="276"/>
        <end position="290"/>
    </location>
</feature>
<dbReference type="InterPro" id="IPR003313">
    <property type="entry name" value="AraC-bd"/>
</dbReference>
<dbReference type="Proteomes" id="UP000274920">
    <property type="component" value="Unassembled WGS sequence"/>
</dbReference>
<dbReference type="AlphaFoldDB" id="A0A3R8JKV5"/>
<gene>
    <name evidence="6" type="ORF">EBB54_07570</name>
</gene>
<dbReference type="PANTHER" id="PTHR43280">
    <property type="entry name" value="ARAC-FAMILY TRANSCRIPTIONAL REGULATOR"/>
    <property type="match status" value="1"/>
</dbReference>
<dbReference type="InterPro" id="IPR009057">
    <property type="entry name" value="Homeodomain-like_sf"/>
</dbReference>
<dbReference type="Gene3D" id="2.60.120.280">
    <property type="entry name" value="Regulatory protein AraC"/>
    <property type="match status" value="1"/>
</dbReference>
<dbReference type="SUPFAM" id="SSF51215">
    <property type="entry name" value="Regulatory protein AraC"/>
    <property type="match status" value="1"/>
</dbReference>
<keyword evidence="3" id="KW-0804">Transcription</keyword>
<dbReference type="SUPFAM" id="SSF46689">
    <property type="entry name" value="Homeodomain-like"/>
    <property type="match status" value="2"/>
</dbReference>
<comment type="caution">
    <text evidence="6">The sequence shown here is derived from an EMBL/GenBank/DDBJ whole genome shotgun (WGS) entry which is preliminary data.</text>
</comment>
<reference evidence="6" key="1">
    <citation type="submission" date="2018-10" db="EMBL/GenBank/DDBJ databases">
        <title>Schaedlerella arabinophila gen. nov. sp. nov., isolated from the mouse intestinal tract and comparative analysis with the genome of the closely related altered Schaedler flora strain ASF502.</title>
        <authorList>
            <person name="Miyake S."/>
            <person name="Soh M."/>
            <person name="Seedorf H."/>
        </authorList>
    </citation>
    <scope>NUCLEOTIDE SEQUENCE [LARGE SCALE GENOMIC DNA]</scope>
    <source>
        <strain evidence="6">DSM 106076</strain>
    </source>
</reference>
<evidence type="ECO:0000256" key="2">
    <source>
        <dbReference type="ARBA" id="ARBA00023125"/>
    </source>
</evidence>
<dbReference type="Pfam" id="PF02311">
    <property type="entry name" value="AraC_binding"/>
    <property type="match status" value="1"/>
</dbReference>
<dbReference type="PROSITE" id="PS00041">
    <property type="entry name" value="HTH_ARAC_FAMILY_1"/>
    <property type="match status" value="1"/>
</dbReference>
<protein>
    <submittedName>
        <fullName evidence="6">AraC family transcriptional regulator</fullName>
    </submittedName>
</protein>
<keyword evidence="2" id="KW-0238">DNA-binding</keyword>
<evidence type="ECO:0000259" key="5">
    <source>
        <dbReference type="PROSITE" id="PS01124"/>
    </source>
</evidence>
<dbReference type="InterPro" id="IPR020449">
    <property type="entry name" value="Tscrpt_reg_AraC-type_HTH"/>
</dbReference>
<feature type="region of interest" description="Disordered" evidence="4">
    <location>
        <begin position="272"/>
        <end position="298"/>
    </location>
</feature>
<dbReference type="InterPro" id="IPR018062">
    <property type="entry name" value="HTH_AraC-typ_CS"/>
</dbReference>
<dbReference type="GO" id="GO:0003700">
    <property type="term" value="F:DNA-binding transcription factor activity"/>
    <property type="evidence" value="ECO:0007669"/>
    <property type="project" value="InterPro"/>
</dbReference>
<sequence length="298" mass="34768">MRNIILKEDIRYFLRDEGAPFEIIISGRSWCDGSYRIFRECSEFWVIEYISSGMGSIEINGKVYYPQKGDVYLLPSGSRHCYYSDAKEPWIKTFVNFRGAVADGLASAYHLKGIVLFPGVEQAVAERFFQIYAMMQNRNLEDAYVIFKTEILIHEIFHILGQKIKSSIGISDEMKKIKDYLETHVSVSVTIDELSALIYRSPDYLIRHFREEFGMTPYKYFIEKKMEAAKTMLRDTSLSVKEIGELVGYEDAHYFSNVFRKESGIPPLQYRKHQRGIQEKRSRIKEEDGYVRQNKTGN</sequence>
<keyword evidence="1" id="KW-0805">Transcription regulation</keyword>
<dbReference type="PROSITE" id="PS01124">
    <property type="entry name" value="HTH_ARAC_FAMILY_2"/>
    <property type="match status" value="1"/>
</dbReference>
<name>A0A3R8JKV5_9FIRM</name>
<organism evidence="6 7">
    <name type="scientific">Schaedlerella arabinosiphila</name>
    <dbReference type="NCBI Taxonomy" id="2044587"/>
    <lineage>
        <taxon>Bacteria</taxon>
        <taxon>Bacillati</taxon>
        <taxon>Bacillota</taxon>
        <taxon>Clostridia</taxon>
        <taxon>Lachnospirales</taxon>
        <taxon>Lachnospiraceae</taxon>
        <taxon>Schaedlerella</taxon>
    </lineage>
</organism>
<proteinExistence type="predicted"/>
<evidence type="ECO:0000256" key="3">
    <source>
        <dbReference type="ARBA" id="ARBA00023163"/>
    </source>
</evidence>
<dbReference type="Gene3D" id="1.10.10.60">
    <property type="entry name" value="Homeodomain-like"/>
    <property type="match status" value="2"/>
</dbReference>
<dbReference type="EMBL" id="RHJS01000002">
    <property type="protein sequence ID" value="RRK31235.1"/>
    <property type="molecule type" value="Genomic_DNA"/>
</dbReference>
<accession>A0A3R8JKV5</accession>
<evidence type="ECO:0000313" key="6">
    <source>
        <dbReference type="EMBL" id="RRK31235.1"/>
    </source>
</evidence>
<dbReference type="PANTHER" id="PTHR43280:SF28">
    <property type="entry name" value="HTH-TYPE TRANSCRIPTIONAL ACTIVATOR RHAS"/>
    <property type="match status" value="1"/>
</dbReference>
<dbReference type="InterPro" id="IPR037923">
    <property type="entry name" value="HTH-like"/>
</dbReference>
<dbReference type="Pfam" id="PF12833">
    <property type="entry name" value="HTH_18"/>
    <property type="match status" value="1"/>
</dbReference>
<dbReference type="PRINTS" id="PR00032">
    <property type="entry name" value="HTHARAC"/>
</dbReference>
<dbReference type="GO" id="GO:0043565">
    <property type="term" value="F:sequence-specific DNA binding"/>
    <property type="evidence" value="ECO:0007669"/>
    <property type="project" value="InterPro"/>
</dbReference>
<dbReference type="InterPro" id="IPR018060">
    <property type="entry name" value="HTH_AraC"/>
</dbReference>
<evidence type="ECO:0000256" key="1">
    <source>
        <dbReference type="ARBA" id="ARBA00023015"/>
    </source>
</evidence>
<feature type="domain" description="HTH araC/xylS-type" evidence="5">
    <location>
        <begin position="175"/>
        <end position="273"/>
    </location>
</feature>
<keyword evidence="7" id="KW-1185">Reference proteome</keyword>
<evidence type="ECO:0000256" key="4">
    <source>
        <dbReference type="SAM" id="MobiDB-lite"/>
    </source>
</evidence>